<dbReference type="GO" id="GO:0005765">
    <property type="term" value="C:lysosomal membrane"/>
    <property type="evidence" value="ECO:0007669"/>
    <property type="project" value="TreeGrafter"/>
</dbReference>
<evidence type="ECO:0000256" key="8">
    <source>
        <dbReference type="ARBA" id="ARBA00022801"/>
    </source>
</evidence>
<dbReference type="OrthoDB" id="29661at2759"/>
<evidence type="ECO:0000259" key="14">
    <source>
        <dbReference type="Pfam" id="PF02225"/>
    </source>
</evidence>
<feature type="transmembrane region" description="Helical" evidence="12">
    <location>
        <begin position="496"/>
        <end position="515"/>
    </location>
</feature>
<dbReference type="InterPro" id="IPR046450">
    <property type="entry name" value="PA_dom_sf"/>
</dbReference>
<comment type="function">
    <text evidence="1">Intramembrane-cleaving aspartic protease (I-CLiP) that cleaves type II membrane signal peptides in the hydrophobic plane of the membrane.</text>
</comment>
<keyword evidence="10 12" id="KW-0472">Membrane</keyword>
<keyword evidence="11" id="KW-0325">Glycoprotein</keyword>
<keyword evidence="6 13" id="KW-0732">Signal</keyword>
<dbReference type="InterPro" id="IPR006639">
    <property type="entry name" value="Preselin/SPP"/>
</dbReference>
<dbReference type="Pfam" id="PF04258">
    <property type="entry name" value="Peptidase_A22B"/>
    <property type="match status" value="1"/>
</dbReference>
<reference evidence="16" key="1">
    <citation type="submission" date="2025-08" db="UniProtKB">
        <authorList>
            <consortium name="RefSeq"/>
        </authorList>
    </citation>
    <scope>IDENTIFICATION</scope>
</reference>
<dbReference type="FunCoup" id="A0A6I9TFY6">
    <property type="interactions" value="2545"/>
</dbReference>
<dbReference type="InParanoid" id="A0A6I9TFY6"/>
<feature type="transmembrane region" description="Helical" evidence="12">
    <location>
        <begin position="432"/>
        <end position="456"/>
    </location>
</feature>
<dbReference type="KEGG" id="sind:105166485"/>
<dbReference type="InterPro" id="IPR003137">
    <property type="entry name" value="PA_domain"/>
</dbReference>
<feature type="transmembrane region" description="Helical" evidence="12">
    <location>
        <begin position="250"/>
        <end position="273"/>
    </location>
</feature>
<dbReference type="FunFam" id="3.50.30.30:FF:000007">
    <property type="entry name" value="Signal peptide peptidase-like 3"/>
    <property type="match status" value="1"/>
</dbReference>
<name>A0A6I9TFY6_SESIN</name>
<feature type="transmembrane region" description="Helical" evidence="12">
    <location>
        <begin position="468"/>
        <end position="490"/>
    </location>
</feature>
<dbReference type="PANTHER" id="PTHR12174">
    <property type="entry name" value="SIGNAL PEPTIDE PEPTIDASE"/>
    <property type="match status" value="1"/>
</dbReference>
<dbReference type="GO" id="GO:0098554">
    <property type="term" value="C:cytoplasmic side of endoplasmic reticulum membrane"/>
    <property type="evidence" value="ECO:0007669"/>
    <property type="project" value="TreeGrafter"/>
</dbReference>
<dbReference type="PANTHER" id="PTHR12174:SF90">
    <property type="entry name" value="SIGNAL PEPTIDE PEPTIDASE-LIKE 3"/>
    <property type="match status" value="1"/>
</dbReference>
<keyword evidence="9 12" id="KW-1133">Transmembrane helix</keyword>
<comment type="subcellular location">
    <subcellularLocation>
        <location evidence="2">Endosome membrane</location>
        <topology evidence="2">Multi-pass membrane protein</topology>
    </subcellularLocation>
</comment>
<protein>
    <submittedName>
        <fullName evidence="16">Signal peptide peptidase-like 5</fullName>
    </submittedName>
</protein>
<dbReference type="RefSeq" id="XP_011084161.1">
    <property type="nucleotide sequence ID" value="XM_011085859.2"/>
</dbReference>
<evidence type="ECO:0000256" key="5">
    <source>
        <dbReference type="ARBA" id="ARBA00022692"/>
    </source>
</evidence>
<evidence type="ECO:0000313" key="15">
    <source>
        <dbReference type="Proteomes" id="UP000504604"/>
    </source>
</evidence>
<accession>A0A6I9TFY6</accession>
<keyword evidence="15" id="KW-1185">Reference proteome</keyword>
<dbReference type="GO" id="GO:0098553">
    <property type="term" value="C:lumenal side of endoplasmic reticulum membrane"/>
    <property type="evidence" value="ECO:0007669"/>
    <property type="project" value="TreeGrafter"/>
</dbReference>
<sequence length="539" mass="58178">MAPKSSNRFSLGSMTGLQLGLILFFLSSIATGDEAASATPGTAASSCRNYSSLVKVKMWVNGAEKDQLRGLSAKFGSILPTDAKQGQRLPAIYTQPFTCCSSSGSKLSGSIALAVRGDCDFTTKAKVAEEAGAAALVVINTDEGLLEMSCGNDTSFNIKIPVITISKSAGETLTKSMAGGVKVELLVYSPDRPIVDYSVVFLWLMSVGSVMSASLWSEFTESGQHDQHSNAMTPKESDGAASKDEEEDEILQLSITTAIIFVIIASSFLLLLYFFMSSWFIWVLIVLFCIGGIQGMHKCIVSLVLSKCKGCGEKMVNLPLLGETSIFSLAIFIFCMVFAIVWAATRKASFSWIGQDVLGICMMITVLQQAQLPNIKVATVLLCCAFLYDIFWVFLSPFIFRDSVMIAVARGDNNGGEAIPMLLRVPKLADPYHGYSMIGFGDIIFPGLLVCFSFRFDKFYNKGILNGYFLWLMVGYGAGLGLTYLGMYIMDGHGQPALLYLVPSTLGICVLLGLIRGEIYQLWSHGIDSGQPTAASGDA</sequence>
<keyword evidence="7" id="KW-0967">Endosome</keyword>
<feature type="signal peptide" evidence="13">
    <location>
        <begin position="1"/>
        <end position="32"/>
    </location>
</feature>
<dbReference type="AlphaFoldDB" id="A0A6I9TFY6"/>
<comment type="similarity">
    <text evidence="3">Belongs to the peptidase A22B family.</text>
</comment>
<dbReference type="SUPFAM" id="SSF52025">
    <property type="entry name" value="PA domain"/>
    <property type="match status" value="1"/>
</dbReference>
<evidence type="ECO:0000256" key="10">
    <source>
        <dbReference type="ARBA" id="ARBA00023136"/>
    </source>
</evidence>
<dbReference type="GO" id="GO:0010008">
    <property type="term" value="C:endosome membrane"/>
    <property type="evidence" value="ECO:0007669"/>
    <property type="project" value="UniProtKB-SubCell"/>
</dbReference>
<evidence type="ECO:0000256" key="11">
    <source>
        <dbReference type="ARBA" id="ARBA00023180"/>
    </source>
</evidence>
<gene>
    <name evidence="16" type="primary">LOC105166485</name>
</gene>
<evidence type="ECO:0000256" key="12">
    <source>
        <dbReference type="SAM" id="Phobius"/>
    </source>
</evidence>
<dbReference type="SMART" id="SM00730">
    <property type="entry name" value="PSN"/>
    <property type="match status" value="1"/>
</dbReference>
<feature type="domain" description="PA" evidence="14">
    <location>
        <begin position="100"/>
        <end position="173"/>
    </location>
</feature>
<dbReference type="GeneID" id="105166485"/>
<dbReference type="Gene3D" id="3.50.30.30">
    <property type="match status" value="1"/>
</dbReference>
<evidence type="ECO:0000256" key="7">
    <source>
        <dbReference type="ARBA" id="ARBA00022753"/>
    </source>
</evidence>
<dbReference type="InterPro" id="IPR007369">
    <property type="entry name" value="Peptidase_A22B_SPP"/>
</dbReference>
<evidence type="ECO:0000313" key="16">
    <source>
        <dbReference type="RefSeq" id="XP_011084161.1"/>
    </source>
</evidence>
<keyword evidence="5 12" id="KW-0812">Transmembrane</keyword>
<evidence type="ECO:0000256" key="4">
    <source>
        <dbReference type="ARBA" id="ARBA00022670"/>
    </source>
</evidence>
<feature type="chain" id="PRO_5026665578" evidence="13">
    <location>
        <begin position="33"/>
        <end position="539"/>
    </location>
</feature>
<feature type="transmembrane region" description="Helical" evidence="12">
    <location>
        <begin position="197"/>
        <end position="216"/>
    </location>
</feature>
<evidence type="ECO:0000256" key="3">
    <source>
        <dbReference type="ARBA" id="ARBA00006859"/>
    </source>
</evidence>
<dbReference type="Proteomes" id="UP000504604">
    <property type="component" value="Linkage group LG7"/>
</dbReference>
<evidence type="ECO:0000256" key="6">
    <source>
        <dbReference type="ARBA" id="ARBA00022729"/>
    </source>
</evidence>
<dbReference type="Pfam" id="PF02225">
    <property type="entry name" value="PA"/>
    <property type="match status" value="1"/>
</dbReference>
<proteinExistence type="inferred from homology"/>
<evidence type="ECO:0000256" key="1">
    <source>
        <dbReference type="ARBA" id="ARBA00003012"/>
    </source>
</evidence>
<dbReference type="GO" id="GO:0033619">
    <property type="term" value="P:membrane protein proteolysis"/>
    <property type="evidence" value="ECO:0007669"/>
    <property type="project" value="TreeGrafter"/>
</dbReference>
<evidence type="ECO:0000256" key="2">
    <source>
        <dbReference type="ARBA" id="ARBA00004337"/>
    </source>
</evidence>
<evidence type="ECO:0000256" key="13">
    <source>
        <dbReference type="SAM" id="SignalP"/>
    </source>
</evidence>
<feature type="transmembrane region" description="Helical" evidence="12">
    <location>
        <begin position="326"/>
        <end position="344"/>
    </location>
</feature>
<dbReference type="GO" id="GO:0030660">
    <property type="term" value="C:Golgi-associated vesicle membrane"/>
    <property type="evidence" value="ECO:0007669"/>
    <property type="project" value="TreeGrafter"/>
</dbReference>
<keyword evidence="8" id="KW-0378">Hydrolase</keyword>
<evidence type="ECO:0000256" key="9">
    <source>
        <dbReference type="ARBA" id="ARBA00022989"/>
    </source>
</evidence>
<dbReference type="GO" id="GO:0042500">
    <property type="term" value="F:aspartic endopeptidase activity, intramembrane cleaving"/>
    <property type="evidence" value="ECO:0007669"/>
    <property type="project" value="InterPro"/>
</dbReference>
<feature type="transmembrane region" description="Helical" evidence="12">
    <location>
        <begin position="279"/>
        <end position="305"/>
    </location>
</feature>
<feature type="transmembrane region" description="Helical" evidence="12">
    <location>
        <begin position="379"/>
        <end position="400"/>
    </location>
</feature>
<organism evidence="15 16">
    <name type="scientific">Sesamum indicum</name>
    <name type="common">Oriental sesame</name>
    <name type="synonym">Sesamum orientale</name>
    <dbReference type="NCBI Taxonomy" id="4182"/>
    <lineage>
        <taxon>Eukaryota</taxon>
        <taxon>Viridiplantae</taxon>
        <taxon>Streptophyta</taxon>
        <taxon>Embryophyta</taxon>
        <taxon>Tracheophyta</taxon>
        <taxon>Spermatophyta</taxon>
        <taxon>Magnoliopsida</taxon>
        <taxon>eudicotyledons</taxon>
        <taxon>Gunneridae</taxon>
        <taxon>Pentapetalae</taxon>
        <taxon>asterids</taxon>
        <taxon>lamiids</taxon>
        <taxon>Lamiales</taxon>
        <taxon>Pedaliaceae</taxon>
        <taxon>Sesamum</taxon>
    </lineage>
</organism>
<keyword evidence="4" id="KW-0645">Protease</keyword>